<evidence type="ECO:0000313" key="3">
    <source>
        <dbReference type="Proteomes" id="UP000643610"/>
    </source>
</evidence>
<dbReference type="Gene3D" id="3.40.960.10">
    <property type="entry name" value="VSR Endonuclease"/>
    <property type="match status" value="1"/>
</dbReference>
<dbReference type="GO" id="GO:0004519">
    <property type="term" value="F:endonuclease activity"/>
    <property type="evidence" value="ECO:0007669"/>
    <property type="project" value="UniProtKB-KW"/>
</dbReference>
<dbReference type="EMBL" id="JACOFU010000004">
    <property type="protein sequence ID" value="MBC3832170.1"/>
    <property type="molecule type" value="Genomic_DNA"/>
</dbReference>
<accession>A0ABR6XRP5</accession>
<feature type="domain" description="DUF559" evidence="1">
    <location>
        <begin position="15"/>
        <end position="121"/>
    </location>
</feature>
<organism evidence="2 3">
    <name type="scientific">Undibacterium amnicola</name>
    <dbReference type="NCBI Taxonomy" id="1834038"/>
    <lineage>
        <taxon>Bacteria</taxon>
        <taxon>Pseudomonadati</taxon>
        <taxon>Pseudomonadota</taxon>
        <taxon>Betaproteobacteria</taxon>
        <taxon>Burkholderiales</taxon>
        <taxon>Oxalobacteraceae</taxon>
        <taxon>Undibacterium</taxon>
    </lineage>
</organism>
<reference evidence="2 3" key="1">
    <citation type="submission" date="2020-08" db="EMBL/GenBank/DDBJ databases">
        <title>Novel species isolated from subtropical streams in China.</title>
        <authorList>
            <person name="Lu H."/>
        </authorList>
    </citation>
    <scope>NUCLEOTIDE SEQUENCE [LARGE SCALE GENOMIC DNA]</scope>
    <source>
        <strain evidence="2 3">KCTC 52442</strain>
    </source>
</reference>
<evidence type="ECO:0000259" key="1">
    <source>
        <dbReference type="Pfam" id="PF04480"/>
    </source>
</evidence>
<keyword evidence="2" id="KW-0255">Endonuclease</keyword>
<protein>
    <submittedName>
        <fullName evidence="2">Endonuclease domain-containing protein</fullName>
    </submittedName>
</protein>
<dbReference type="CDD" id="cd01038">
    <property type="entry name" value="Endonuclease_DUF559"/>
    <property type="match status" value="1"/>
</dbReference>
<keyword evidence="2" id="KW-0540">Nuclease</keyword>
<dbReference type="SUPFAM" id="SSF52980">
    <property type="entry name" value="Restriction endonuclease-like"/>
    <property type="match status" value="1"/>
</dbReference>
<proteinExistence type="predicted"/>
<sequence length="140" mass="16213">MENISPHHPQKIPEDLKTYAREMRKTMPDAEQLLWYLLRNRRVAGAKFRRQHPVGSYILDFYCVEKKLAVELDGGQHSEQQNYDQQRDAYLEQQGIEVLRFWNNQMLLETEAVLESIYLNLVGNNPSPASGRGAGVRAVK</sequence>
<dbReference type="PANTHER" id="PTHR38590:SF1">
    <property type="entry name" value="BLL0828 PROTEIN"/>
    <property type="match status" value="1"/>
</dbReference>
<evidence type="ECO:0000313" key="2">
    <source>
        <dbReference type="EMBL" id="MBC3832170.1"/>
    </source>
</evidence>
<keyword evidence="2" id="KW-0378">Hydrolase</keyword>
<dbReference type="Proteomes" id="UP000643610">
    <property type="component" value="Unassembled WGS sequence"/>
</dbReference>
<dbReference type="InterPro" id="IPR047216">
    <property type="entry name" value="Endonuclease_DUF559_bact"/>
</dbReference>
<dbReference type="InterPro" id="IPR011335">
    <property type="entry name" value="Restrct_endonuc-II-like"/>
</dbReference>
<dbReference type="PANTHER" id="PTHR38590">
    <property type="entry name" value="BLL0828 PROTEIN"/>
    <property type="match status" value="1"/>
</dbReference>
<dbReference type="RefSeq" id="WP_186891209.1">
    <property type="nucleotide sequence ID" value="NZ_JACOFU010000004.1"/>
</dbReference>
<name>A0ABR6XRP5_9BURK</name>
<dbReference type="InterPro" id="IPR007569">
    <property type="entry name" value="DUF559"/>
</dbReference>
<keyword evidence="3" id="KW-1185">Reference proteome</keyword>
<comment type="caution">
    <text evidence="2">The sequence shown here is derived from an EMBL/GenBank/DDBJ whole genome shotgun (WGS) entry which is preliminary data.</text>
</comment>
<gene>
    <name evidence="2" type="ORF">H8K33_11660</name>
</gene>
<dbReference type="Pfam" id="PF04480">
    <property type="entry name" value="DUF559"/>
    <property type="match status" value="1"/>
</dbReference>